<dbReference type="Proteomes" id="UP001476807">
    <property type="component" value="Unassembled WGS sequence"/>
</dbReference>
<evidence type="ECO:0000313" key="5">
    <source>
        <dbReference type="Proteomes" id="UP001476807"/>
    </source>
</evidence>
<dbReference type="InterPro" id="IPR029044">
    <property type="entry name" value="Nucleotide-diphossugar_trans"/>
</dbReference>
<dbReference type="SUPFAM" id="SSF53448">
    <property type="entry name" value="Nucleotide-diphospho-sugar transferases"/>
    <property type="match status" value="1"/>
</dbReference>
<dbReference type="Gene3D" id="3.90.550.10">
    <property type="entry name" value="Spore Coat Polysaccharide Biosynthesis Protein SpsA, Chain A"/>
    <property type="match status" value="1"/>
</dbReference>
<gene>
    <name evidence="4" type="ORF">ABS362_12180</name>
</gene>
<sequence length="279" mass="32361">MPVVSIIVPCFNQGQYLRGALDSIFSQSYDQWECIIVNDSSTDETELVAKSYIKKDNRFKYIKTAGIGVSAVRNEGIKVASGQYILPLDGDDKIAPIYLEKAIEAFRKFPDLSLVYGEAEFFGERSGVWNLPNYNYYDLLFNNLMYCSAIFKREDFNKIGGYSTEMVHGLEDWDLWLRLLNKKSKVLKLPEVVFYYRIKSLSRSTELLKEGKMAQTRKQLLNRNLDIYNDYLFKILEDLSNCKSEKIRIEKQLISLKNSRTHKIVSLLKSVANKFKFNL</sequence>
<proteinExistence type="predicted"/>
<dbReference type="InterPro" id="IPR027791">
    <property type="entry name" value="Galactosyl_T_C"/>
</dbReference>
<dbReference type="Pfam" id="PF02709">
    <property type="entry name" value="Glyco_transf_7C"/>
    <property type="match status" value="1"/>
</dbReference>
<protein>
    <submittedName>
        <fullName evidence="4">Glycosyltransferase</fullName>
        <ecNumber evidence="4">2.4.-.-</ecNumber>
    </submittedName>
</protein>
<dbReference type="Pfam" id="PF00535">
    <property type="entry name" value="Glycos_transf_2"/>
    <property type="match status" value="1"/>
</dbReference>
<organism evidence="4 5">
    <name type="scientific">Pontibacter populi</name>
    <dbReference type="NCBI Taxonomy" id="890055"/>
    <lineage>
        <taxon>Bacteria</taxon>
        <taxon>Pseudomonadati</taxon>
        <taxon>Bacteroidota</taxon>
        <taxon>Cytophagia</taxon>
        <taxon>Cytophagales</taxon>
        <taxon>Hymenobacteraceae</taxon>
        <taxon>Pontibacter</taxon>
    </lineage>
</organism>
<dbReference type="PANTHER" id="PTHR43685:SF2">
    <property type="entry name" value="GLYCOSYLTRANSFERASE 2-LIKE DOMAIN-CONTAINING PROTEIN"/>
    <property type="match status" value="1"/>
</dbReference>
<comment type="caution">
    <text evidence="4">The sequence shown here is derived from an EMBL/GenBank/DDBJ whole genome shotgun (WGS) entry which is preliminary data.</text>
</comment>
<reference evidence="4 5" key="1">
    <citation type="submission" date="2024-06" db="EMBL/GenBank/DDBJ databases">
        <title>Pontibacter populi HYL7-15.</title>
        <authorList>
            <person name="Kim M.K."/>
        </authorList>
    </citation>
    <scope>NUCLEOTIDE SEQUENCE [LARGE SCALE GENOMIC DNA]</scope>
    <source>
        <strain evidence="4 5">HYL7-15</strain>
    </source>
</reference>
<evidence type="ECO:0000259" key="3">
    <source>
        <dbReference type="Pfam" id="PF02709"/>
    </source>
</evidence>
<keyword evidence="1 4" id="KW-0808">Transferase</keyword>
<feature type="domain" description="Glycosyltransferase 2-like" evidence="2">
    <location>
        <begin position="5"/>
        <end position="131"/>
    </location>
</feature>
<feature type="domain" description="Galactosyltransferase C-terminal" evidence="3">
    <location>
        <begin position="147"/>
        <end position="196"/>
    </location>
</feature>
<keyword evidence="4" id="KW-0328">Glycosyltransferase</keyword>
<dbReference type="InterPro" id="IPR050834">
    <property type="entry name" value="Glycosyltransf_2"/>
</dbReference>
<accession>A0ABV1RV78</accession>
<dbReference type="RefSeq" id="WP_350412756.1">
    <property type="nucleotide sequence ID" value="NZ_JBEOKT010000010.1"/>
</dbReference>
<dbReference type="EC" id="2.4.-.-" evidence="4"/>
<dbReference type="InterPro" id="IPR001173">
    <property type="entry name" value="Glyco_trans_2-like"/>
</dbReference>
<evidence type="ECO:0000313" key="4">
    <source>
        <dbReference type="EMBL" id="MER2998306.1"/>
    </source>
</evidence>
<dbReference type="PANTHER" id="PTHR43685">
    <property type="entry name" value="GLYCOSYLTRANSFERASE"/>
    <property type="match status" value="1"/>
</dbReference>
<name>A0ABV1RV78_9BACT</name>
<evidence type="ECO:0000259" key="2">
    <source>
        <dbReference type="Pfam" id="PF00535"/>
    </source>
</evidence>
<dbReference type="GO" id="GO:0016757">
    <property type="term" value="F:glycosyltransferase activity"/>
    <property type="evidence" value="ECO:0007669"/>
    <property type="project" value="UniProtKB-KW"/>
</dbReference>
<keyword evidence="5" id="KW-1185">Reference proteome</keyword>
<evidence type="ECO:0000256" key="1">
    <source>
        <dbReference type="ARBA" id="ARBA00022679"/>
    </source>
</evidence>
<dbReference type="EMBL" id="JBEOKT010000010">
    <property type="protein sequence ID" value="MER2998306.1"/>
    <property type="molecule type" value="Genomic_DNA"/>
</dbReference>